<evidence type="ECO:0000313" key="2">
    <source>
        <dbReference type="EMBL" id="KGR73626.1"/>
    </source>
</evidence>
<evidence type="ECO:0000256" key="1">
    <source>
        <dbReference type="SAM" id="Phobius"/>
    </source>
</evidence>
<name>A0A0A3HM18_9BACL</name>
<proteinExistence type="predicted"/>
<keyword evidence="1" id="KW-0812">Transmembrane</keyword>
<feature type="transmembrane region" description="Helical" evidence="1">
    <location>
        <begin position="41"/>
        <end position="59"/>
    </location>
</feature>
<accession>A0A0A3HM18</accession>
<keyword evidence="1" id="KW-1133">Transmembrane helix</keyword>
<keyword evidence="3" id="KW-1185">Reference proteome</keyword>
<protein>
    <submittedName>
        <fullName evidence="2">Uncharacterized protein</fullName>
    </submittedName>
</protein>
<keyword evidence="1" id="KW-0472">Membrane</keyword>
<dbReference type="EMBL" id="JPVN01000041">
    <property type="protein sequence ID" value="KGR73626.1"/>
    <property type="molecule type" value="Genomic_DNA"/>
</dbReference>
<comment type="caution">
    <text evidence="2">The sequence shown here is derived from an EMBL/GenBank/DDBJ whole genome shotgun (WGS) entry which is preliminary data.</text>
</comment>
<evidence type="ECO:0000313" key="3">
    <source>
        <dbReference type="Proteomes" id="UP000030416"/>
    </source>
</evidence>
<feature type="transmembrane region" description="Helical" evidence="1">
    <location>
        <begin position="7"/>
        <end position="29"/>
    </location>
</feature>
<dbReference type="Proteomes" id="UP000030416">
    <property type="component" value="Unassembled WGS sequence"/>
</dbReference>
<reference evidence="2 3" key="1">
    <citation type="submission" date="2014-02" db="EMBL/GenBank/DDBJ databases">
        <title>Draft genome sequence of Lysinibacillus manganicus DSM 26584T.</title>
        <authorList>
            <person name="Zhang F."/>
            <person name="Wang G."/>
            <person name="Zhang L."/>
        </authorList>
    </citation>
    <scope>NUCLEOTIDE SEQUENCE [LARGE SCALE GENOMIC DNA]</scope>
    <source>
        <strain evidence="2 3">DSM 26584</strain>
    </source>
</reference>
<sequence length="61" mass="6944">MKNSDFLFLRVIGLISVVCMVFVVVYGINLIISMTSNKWELAAYLSLFIGSLFIVVYKAHR</sequence>
<gene>
    <name evidence="2" type="ORF">CD29_19200</name>
</gene>
<dbReference type="AlphaFoldDB" id="A0A0A3HM18"/>
<organism evidence="2 3">
    <name type="scientific">Ureibacillus manganicus DSM 26584</name>
    <dbReference type="NCBI Taxonomy" id="1384049"/>
    <lineage>
        <taxon>Bacteria</taxon>
        <taxon>Bacillati</taxon>
        <taxon>Bacillota</taxon>
        <taxon>Bacilli</taxon>
        <taxon>Bacillales</taxon>
        <taxon>Caryophanaceae</taxon>
        <taxon>Ureibacillus</taxon>
    </lineage>
</organism>